<dbReference type="GO" id="GO:0008270">
    <property type="term" value="F:zinc ion binding"/>
    <property type="evidence" value="ECO:0007669"/>
    <property type="project" value="UniProtKB-KW"/>
</dbReference>
<comment type="caution">
    <text evidence="4">The sequence shown here is derived from an EMBL/GenBank/DDBJ whole genome shotgun (WGS) entry which is preliminary data.</text>
</comment>
<dbReference type="InterPro" id="IPR036875">
    <property type="entry name" value="Znf_CCHC_sf"/>
</dbReference>
<keyword evidence="1" id="KW-0863">Zinc-finger</keyword>
<reference evidence="4" key="1">
    <citation type="journal article" date="2018" name="Genome Res.">
        <title>The genomic architecture and molecular evolution of ant odorant receptors.</title>
        <authorList>
            <person name="McKenzie S.K."/>
            <person name="Kronauer D.J.C."/>
        </authorList>
    </citation>
    <scope>NUCLEOTIDE SEQUENCE [LARGE SCALE GENOMIC DNA]</scope>
    <source>
        <strain evidence="4">Clonal line C1</strain>
    </source>
</reference>
<dbReference type="InterPro" id="IPR054722">
    <property type="entry name" value="PolX-like_BBD"/>
</dbReference>
<keyword evidence="1" id="KW-0479">Metal-binding</keyword>
<dbReference type="InterPro" id="IPR001878">
    <property type="entry name" value="Znf_CCHC"/>
</dbReference>
<dbReference type="OrthoDB" id="7700734at2759"/>
<dbReference type="SUPFAM" id="SSF57756">
    <property type="entry name" value="Retrovirus zinc finger-like domains"/>
    <property type="match status" value="1"/>
</dbReference>
<dbReference type="Pfam" id="PF00098">
    <property type="entry name" value="zf-CCHC"/>
    <property type="match status" value="1"/>
</dbReference>
<dbReference type="AlphaFoldDB" id="A0A3L8DS90"/>
<organism evidence="4">
    <name type="scientific">Ooceraea biroi</name>
    <name type="common">Clonal raider ant</name>
    <name type="synonym">Cerapachys biroi</name>
    <dbReference type="NCBI Taxonomy" id="2015173"/>
    <lineage>
        <taxon>Eukaryota</taxon>
        <taxon>Metazoa</taxon>
        <taxon>Ecdysozoa</taxon>
        <taxon>Arthropoda</taxon>
        <taxon>Hexapoda</taxon>
        <taxon>Insecta</taxon>
        <taxon>Pterygota</taxon>
        <taxon>Neoptera</taxon>
        <taxon>Endopterygota</taxon>
        <taxon>Hymenoptera</taxon>
        <taxon>Apocrita</taxon>
        <taxon>Aculeata</taxon>
        <taxon>Formicoidea</taxon>
        <taxon>Formicidae</taxon>
        <taxon>Dorylinae</taxon>
        <taxon>Ooceraea</taxon>
    </lineage>
</organism>
<dbReference type="GO" id="GO:0003676">
    <property type="term" value="F:nucleic acid binding"/>
    <property type="evidence" value="ECO:0007669"/>
    <property type="project" value="InterPro"/>
</dbReference>
<dbReference type="Gene3D" id="4.10.60.10">
    <property type="entry name" value="Zinc finger, CCHC-type"/>
    <property type="match status" value="1"/>
</dbReference>
<evidence type="ECO:0000313" key="4">
    <source>
        <dbReference type="EMBL" id="RLU23300.1"/>
    </source>
</evidence>
<protein>
    <recommendedName>
        <fullName evidence="3">CCHC-type domain-containing protein</fullName>
    </recommendedName>
</protein>
<gene>
    <name evidence="4" type="ORF">DMN91_003504</name>
</gene>
<feature type="region of interest" description="Disordered" evidence="2">
    <location>
        <begin position="224"/>
        <end position="254"/>
    </location>
</feature>
<dbReference type="PANTHER" id="PTHR47481:SF14">
    <property type="entry name" value="RETROTRANSPOSON COPIA-LIKE N-TERMINAL DOMAIN-CONTAINING PROTEIN"/>
    <property type="match status" value="1"/>
</dbReference>
<dbReference type="Pfam" id="PF14223">
    <property type="entry name" value="Retrotran_gag_2"/>
    <property type="match status" value="1"/>
</dbReference>
<evidence type="ECO:0000259" key="3">
    <source>
        <dbReference type="PROSITE" id="PS50158"/>
    </source>
</evidence>
<feature type="compositionally biased region" description="Basic and acidic residues" evidence="2">
    <location>
        <begin position="226"/>
        <end position="237"/>
    </location>
</feature>
<dbReference type="Proteomes" id="UP000279307">
    <property type="component" value="Chromosome 4"/>
</dbReference>
<evidence type="ECO:0000256" key="2">
    <source>
        <dbReference type="SAM" id="MobiDB-lite"/>
    </source>
</evidence>
<feature type="domain" description="CCHC-type" evidence="3">
    <location>
        <begin position="211"/>
        <end position="227"/>
    </location>
</feature>
<feature type="compositionally biased region" description="Basic residues" evidence="2">
    <location>
        <begin position="192"/>
        <end position="204"/>
    </location>
</feature>
<dbReference type="EMBL" id="QOIP01000004">
    <property type="protein sequence ID" value="RLU23300.1"/>
    <property type="molecule type" value="Genomic_DNA"/>
</dbReference>
<name>A0A3L8DS90_OOCBI</name>
<dbReference type="Pfam" id="PF22936">
    <property type="entry name" value="Pol_BBD"/>
    <property type="match status" value="1"/>
</dbReference>
<keyword evidence="1" id="KW-0862">Zinc</keyword>
<feature type="region of interest" description="Disordered" evidence="2">
    <location>
        <begin position="179"/>
        <end position="209"/>
    </location>
</feature>
<sequence length="419" mass="46316">MAEVSGLPAIAKLKGRENYTTWKIAMKNLSQLDGLWKAVLGTETNEDKRAKAKAKIILSVNEVLYVHVAGSSTVQEAWTNLEKVFQNKGLTRKVDLLRKITTTRIENCDSMEQYINEIMSTAHQLTGMGFEINQEWLGTALLAGLSEHFQPMIMALESSGMPITGDSIKMKLLQETNCASSSRSASDDSAFHAKRQSKRNKSAQKPKNAVKCWSCNKSGHFASDCEETKKVEKDKRRADRGRKKSEGSSKVAFLASKHSSTQSARWIIDSAASAHMSHNKDLLNSFVEIGESKVVVANNNKLKVRGKGTADIPIEVNGQARIAVAEEVLYVSELSVNLLSVRKLTEKGLVVKFNKHVCTITDKSGNLVALAKPVNGIYELSQSVNAVYSCKSVKSTIEWHRRLGHLSKSILSQTDTYVW</sequence>
<dbReference type="PROSITE" id="PS50158">
    <property type="entry name" value="ZF_CCHC"/>
    <property type="match status" value="1"/>
</dbReference>
<evidence type="ECO:0000256" key="1">
    <source>
        <dbReference type="PROSITE-ProRule" id="PRU00047"/>
    </source>
</evidence>
<dbReference type="SMART" id="SM00343">
    <property type="entry name" value="ZnF_C2HC"/>
    <property type="match status" value="1"/>
</dbReference>
<proteinExistence type="predicted"/>
<reference evidence="4" key="2">
    <citation type="submission" date="2018-07" db="EMBL/GenBank/DDBJ databases">
        <authorList>
            <person name="Mckenzie S.K."/>
            <person name="Kronauer D.J.C."/>
        </authorList>
    </citation>
    <scope>NUCLEOTIDE SEQUENCE</scope>
    <source>
        <strain evidence="4">Clonal line C1</strain>
    </source>
</reference>
<dbReference type="PANTHER" id="PTHR47481">
    <property type="match status" value="1"/>
</dbReference>
<accession>A0A3L8DS90</accession>